<dbReference type="Proteomes" id="UP000460272">
    <property type="component" value="Unassembled WGS sequence"/>
</dbReference>
<comment type="caution">
    <text evidence="1">The sequence shown here is derived from an EMBL/GenBank/DDBJ whole genome shotgun (WGS) entry which is preliminary data.</text>
</comment>
<dbReference type="EMBL" id="RPFW01000002">
    <property type="protein sequence ID" value="TVZ05655.1"/>
    <property type="molecule type" value="Genomic_DNA"/>
</dbReference>
<accession>A0A6P2C582</accession>
<keyword evidence="2" id="KW-1185">Reference proteome</keyword>
<reference evidence="1 2" key="1">
    <citation type="submission" date="2018-11" db="EMBL/GenBank/DDBJ databases">
        <title>Trebonia kvetii gen.nov., sp.nov., a novel acidophilic actinobacterium, and proposal of the new actinobacterial family Treboniaceae fam. nov.</title>
        <authorList>
            <person name="Rapoport D."/>
            <person name="Sagova-Mareckova M."/>
            <person name="Sedlacek I."/>
            <person name="Provaznik J."/>
            <person name="Kralova S."/>
            <person name="Pavlinic D."/>
            <person name="Benes V."/>
            <person name="Kopecky J."/>
        </authorList>
    </citation>
    <scope>NUCLEOTIDE SEQUENCE [LARGE SCALE GENOMIC DNA]</scope>
    <source>
        <strain evidence="1 2">15Tr583</strain>
    </source>
</reference>
<organism evidence="1 2">
    <name type="scientific">Trebonia kvetii</name>
    <dbReference type="NCBI Taxonomy" id="2480626"/>
    <lineage>
        <taxon>Bacteria</taxon>
        <taxon>Bacillati</taxon>
        <taxon>Actinomycetota</taxon>
        <taxon>Actinomycetes</taxon>
        <taxon>Streptosporangiales</taxon>
        <taxon>Treboniaceae</taxon>
        <taxon>Trebonia</taxon>
    </lineage>
</organism>
<evidence type="ECO:0000313" key="2">
    <source>
        <dbReference type="Proteomes" id="UP000460272"/>
    </source>
</evidence>
<proteinExistence type="predicted"/>
<dbReference type="AlphaFoldDB" id="A0A6P2C582"/>
<dbReference type="RefSeq" id="WP_145853357.1">
    <property type="nucleotide sequence ID" value="NZ_RPFW01000002.1"/>
</dbReference>
<evidence type="ECO:0000313" key="1">
    <source>
        <dbReference type="EMBL" id="TVZ05655.1"/>
    </source>
</evidence>
<sequence length="99" mass="9779">MTLTVVLTGPYRTTGDLKDANKGGPDRSSIVAAAPVIKLFAVPVRSPVSVVTIPSDAAPGSYNLSITVASGAASSSGASVITVAQRMARNNPPAAGSGV</sequence>
<protein>
    <submittedName>
        <fullName evidence="1">Uncharacterized protein</fullName>
    </submittedName>
</protein>
<name>A0A6P2C582_9ACTN</name>
<gene>
    <name evidence="1" type="ORF">EAS64_14235</name>
</gene>